<dbReference type="Proteomes" id="UP001596237">
    <property type="component" value="Unassembled WGS sequence"/>
</dbReference>
<proteinExistence type="predicted"/>
<accession>A0ABW1WWR9</accession>
<name>A0ABW1WWR9_9HYPH</name>
<dbReference type="Pfam" id="PF13467">
    <property type="entry name" value="RHH_4"/>
    <property type="match status" value="1"/>
</dbReference>
<evidence type="ECO:0000313" key="3">
    <source>
        <dbReference type="Proteomes" id="UP001596237"/>
    </source>
</evidence>
<evidence type="ECO:0000259" key="1">
    <source>
        <dbReference type="Pfam" id="PF13467"/>
    </source>
</evidence>
<gene>
    <name evidence="2" type="ORF">ACFQDP_20040</name>
</gene>
<organism evidence="2 3">
    <name type="scientific">Methylorubrum zatmanii</name>
    <dbReference type="NCBI Taxonomy" id="29429"/>
    <lineage>
        <taxon>Bacteria</taxon>
        <taxon>Pseudomonadati</taxon>
        <taxon>Pseudomonadota</taxon>
        <taxon>Alphaproteobacteria</taxon>
        <taxon>Hyphomicrobiales</taxon>
        <taxon>Methylobacteriaceae</taxon>
        <taxon>Methylorubrum</taxon>
    </lineage>
</organism>
<dbReference type="InterPro" id="IPR027373">
    <property type="entry name" value="RHH_dom"/>
</dbReference>
<dbReference type="Gene3D" id="1.10.3990.20">
    <property type="entry name" value="protein bp1543"/>
    <property type="match status" value="1"/>
</dbReference>
<comment type="caution">
    <text evidence="2">The sequence shown here is derived from an EMBL/GenBank/DDBJ whole genome shotgun (WGS) entry which is preliminary data.</text>
</comment>
<evidence type="ECO:0000313" key="2">
    <source>
        <dbReference type="EMBL" id="MFC6391600.1"/>
    </source>
</evidence>
<reference evidence="3" key="1">
    <citation type="journal article" date="2019" name="Int. J. Syst. Evol. Microbiol.">
        <title>The Global Catalogue of Microorganisms (GCM) 10K type strain sequencing project: providing services to taxonomists for standard genome sequencing and annotation.</title>
        <authorList>
            <consortium name="The Broad Institute Genomics Platform"/>
            <consortium name="The Broad Institute Genome Sequencing Center for Infectious Disease"/>
            <person name="Wu L."/>
            <person name="Ma J."/>
        </authorList>
    </citation>
    <scope>NUCLEOTIDE SEQUENCE [LARGE SCALE GENOMIC DNA]</scope>
    <source>
        <strain evidence="3">CCUG 36916</strain>
    </source>
</reference>
<sequence>MMIAGHRTSVSLEAEFWSALQEIARVRGQSVQALIGAIDAERDERNLSSAIRVFVLSAVRSEPASERAFANRPGIGEAVQQAGGGMGEA</sequence>
<dbReference type="RefSeq" id="WP_343068698.1">
    <property type="nucleotide sequence ID" value="NZ_JBHSTT010000081.1"/>
</dbReference>
<feature type="domain" description="Ribbon-helix-helix" evidence="1">
    <location>
        <begin position="2"/>
        <end position="58"/>
    </location>
</feature>
<protein>
    <submittedName>
        <fullName evidence="2">Ribbon-helix-helix domain-containing protein</fullName>
    </submittedName>
</protein>
<dbReference type="InterPro" id="IPR038268">
    <property type="entry name" value="RHH_sf"/>
</dbReference>
<dbReference type="EMBL" id="JBHSTT010000081">
    <property type="protein sequence ID" value="MFC6391600.1"/>
    <property type="molecule type" value="Genomic_DNA"/>
</dbReference>
<keyword evidence="3" id="KW-1185">Reference proteome</keyword>